<sequence length="330" mass="36576">MSLNLAQPIYHQNMRKIAQLCGIPALILLSWGAHLNLLFLKPLAAQNLPNPNPNFLPLDSPTPLPPPEELLTPPSPQTPPRETLPPDSLTVTRYEVRGSTVFSEEQLQAITAPFTGEGVTFDQLVAARSAVEQMYLEHQYLTSGADLPLQTIQGGVVIIQVVEGRIAEIEMKGLKRLPEQYIRRRLPNAQRVPLHLSRLEEEIQLLQQNPLIERISANLMQGENPGENVLEVTVTEASPWQVQVGVTNDRVPTVGTVEGYGMMSWGNVGGWGDRLGGSYRRSEGSEGWEVSYLLPLNAREGTLGLRYNLTNHVFLKAPILEDGDEKKNSM</sequence>
<dbReference type="EMBL" id="JAIHOM010000169">
    <property type="protein sequence ID" value="MCW6038738.1"/>
    <property type="molecule type" value="Genomic_DNA"/>
</dbReference>
<dbReference type="Gene3D" id="2.40.160.50">
    <property type="entry name" value="membrane protein fhac: a member of the omp85/tpsb transporter family"/>
    <property type="match status" value="1"/>
</dbReference>
<evidence type="ECO:0000313" key="3">
    <source>
        <dbReference type="EMBL" id="MCW6038738.1"/>
    </source>
</evidence>
<evidence type="ECO:0000259" key="2">
    <source>
        <dbReference type="Pfam" id="PF08479"/>
    </source>
</evidence>
<feature type="domain" description="Polypeptide-transport-associated ShlB-type" evidence="2">
    <location>
        <begin position="89"/>
        <end position="164"/>
    </location>
</feature>
<dbReference type="InterPro" id="IPR013686">
    <property type="entry name" value="Polypept-transport_assoc_ShlB"/>
</dbReference>
<dbReference type="Gene3D" id="3.10.20.310">
    <property type="entry name" value="membrane protein fhac"/>
    <property type="match status" value="1"/>
</dbReference>
<keyword evidence="4" id="KW-1185">Reference proteome</keyword>
<dbReference type="PANTHER" id="PTHR34597">
    <property type="entry name" value="SLR1661 PROTEIN"/>
    <property type="match status" value="1"/>
</dbReference>
<dbReference type="Pfam" id="PF08479">
    <property type="entry name" value="POTRA_2"/>
    <property type="match status" value="1"/>
</dbReference>
<proteinExistence type="predicted"/>
<accession>A0ABT3LB46</accession>
<comment type="caution">
    <text evidence="3">The sequence shown here is derived from an EMBL/GenBank/DDBJ whole genome shotgun (WGS) entry which is preliminary data.</text>
</comment>
<name>A0ABT3LB46_9CYAN</name>
<evidence type="ECO:0000256" key="1">
    <source>
        <dbReference type="SAM" id="MobiDB-lite"/>
    </source>
</evidence>
<dbReference type="PANTHER" id="PTHR34597:SF3">
    <property type="entry name" value="OUTER MEMBRANE TRANSPORTER CDIB"/>
    <property type="match status" value="1"/>
</dbReference>
<dbReference type="InterPro" id="IPR051544">
    <property type="entry name" value="TPS_OM_transporter"/>
</dbReference>
<protein>
    <recommendedName>
        <fullName evidence="2">Polypeptide-transport-associated ShlB-type domain-containing protein</fullName>
    </recommendedName>
</protein>
<reference evidence="3 4" key="1">
    <citation type="submission" date="2021-08" db="EMBL/GenBank/DDBJ databases">
        <title>Draft genome sequence of Spirulina subsalsa with high tolerance to salinity and hype-accumulation of phycocyanin.</title>
        <authorList>
            <person name="Pei H."/>
            <person name="Jiang L."/>
        </authorList>
    </citation>
    <scope>NUCLEOTIDE SEQUENCE [LARGE SCALE GENOMIC DNA]</scope>
    <source>
        <strain evidence="3 4">FACHB-351</strain>
    </source>
</reference>
<gene>
    <name evidence="3" type="ORF">K4A83_21040</name>
</gene>
<organism evidence="3 4">
    <name type="scientific">Spirulina subsalsa FACHB-351</name>
    <dbReference type="NCBI Taxonomy" id="234711"/>
    <lineage>
        <taxon>Bacteria</taxon>
        <taxon>Bacillati</taxon>
        <taxon>Cyanobacteriota</taxon>
        <taxon>Cyanophyceae</taxon>
        <taxon>Spirulinales</taxon>
        <taxon>Spirulinaceae</taxon>
        <taxon>Spirulina</taxon>
    </lineage>
</organism>
<feature type="region of interest" description="Disordered" evidence="1">
    <location>
        <begin position="54"/>
        <end position="87"/>
    </location>
</feature>
<dbReference type="RefSeq" id="WP_265266661.1">
    <property type="nucleotide sequence ID" value="NZ_JAIHOM010000169.1"/>
</dbReference>
<feature type="compositionally biased region" description="Pro residues" evidence="1">
    <location>
        <begin position="54"/>
        <end position="83"/>
    </location>
</feature>
<evidence type="ECO:0000313" key="4">
    <source>
        <dbReference type="Proteomes" id="UP001526426"/>
    </source>
</evidence>
<dbReference type="Proteomes" id="UP001526426">
    <property type="component" value="Unassembled WGS sequence"/>
</dbReference>